<evidence type="ECO:0000259" key="11">
    <source>
        <dbReference type="Pfam" id="PF05649"/>
    </source>
</evidence>
<evidence type="ECO:0000256" key="6">
    <source>
        <dbReference type="ARBA" id="ARBA00022801"/>
    </source>
</evidence>
<dbReference type="SUPFAM" id="SSF55486">
    <property type="entry name" value="Metalloproteases ('zincins'), catalytic domain"/>
    <property type="match status" value="1"/>
</dbReference>
<dbReference type="PRINTS" id="PR00786">
    <property type="entry name" value="NEPRILYSIN"/>
</dbReference>
<evidence type="ECO:0000259" key="10">
    <source>
        <dbReference type="Pfam" id="PF01431"/>
    </source>
</evidence>
<dbReference type="GO" id="GO:0016485">
    <property type="term" value="P:protein processing"/>
    <property type="evidence" value="ECO:0007669"/>
    <property type="project" value="TreeGrafter"/>
</dbReference>
<keyword evidence="7" id="KW-0862">Zinc</keyword>
<gene>
    <name evidence="12" type="ORF">HICCMSTLAB_LOCUS6859</name>
</gene>
<comment type="subcellular location">
    <subcellularLocation>
        <location evidence="2">Cell membrane</location>
        <topology evidence="2">Single-pass type II membrane protein</topology>
    </subcellularLocation>
</comment>
<dbReference type="Pfam" id="PF05649">
    <property type="entry name" value="Peptidase_M13_N"/>
    <property type="match status" value="1"/>
</dbReference>
<feature type="domain" description="Peptidase M13 N-terminal" evidence="11">
    <location>
        <begin position="65"/>
        <end position="459"/>
    </location>
</feature>
<feature type="domain" description="Peptidase M13 C-terminal" evidence="10">
    <location>
        <begin position="525"/>
        <end position="728"/>
    </location>
</feature>
<evidence type="ECO:0000256" key="3">
    <source>
        <dbReference type="ARBA" id="ARBA00007357"/>
    </source>
</evidence>
<evidence type="ECO:0000313" key="13">
    <source>
        <dbReference type="Proteomes" id="UP000786811"/>
    </source>
</evidence>
<keyword evidence="13" id="KW-1185">Reference proteome</keyword>
<dbReference type="Pfam" id="PF01431">
    <property type="entry name" value="Peptidase_M13"/>
    <property type="match status" value="1"/>
</dbReference>
<dbReference type="GO" id="GO:0004222">
    <property type="term" value="F:metalloendopeptidase activity"/>
    <property type="evidence" value="ECO:0007669"/>
    <property type="project" value="InterPro"/>
</dbReference>
<dbReference type="Gene3D" id="3.40.390.10">
    <property type="entry name" value="Collagenase (Catalytic Domain)"/>
    <property type="match status" value="1"/>
</dbReference>
<organism evidence="12 13">
    <name type="scientific">Cotesia congregata</name>
    <name type="common">Parasitoid wasp</name>
    <name type="synonym">Apanteles congregatus</name>
    <dbReference type="NCBI Taxonomy" id="51543"/>
    <lineage>
        <taxon>Eukaryota</taxon>
        <taxon>Metazoa</taxon>
        <taxon>Ecdysozoa</taxon>
        <taxon>Arthropoda</taxon>
        <taxon>Hexapoda</taxon>
        <taxon>Insecta</taxon>
        <taxon>Pterygota</taxon>
        <taxon>Neoptera</taxon>
        <taxon>Endopterygota</taxon>
        <taxon>Hymenoptera</taxon>
        <taxon>Apocrita</taxon>
        <taxon>Ichneumonoidea</taxon>
        <taxon>Braconidae</taxon>
        <taxon>Microgastrinae</taxon>
        <taxon>Cotesia</taxon>
    </lineage>
</organism>
<evidence type="ECO:0000313" key="12">
    <source>
        <dbReference type="EMBL" id="CAG5093469.1"/>
    </source>
</evidence>
<dbReference type="PANTHER" id="PTHR11733:SF224">
    <property type="entry name" value="NEPRILYSIN-2"/>
    <property type="match status" value="1"/>
</dbReference>
<dbReference type="InterPro" id="IPR042089">
    <property type="entry name" value="Peptidase_M13_dom_2"/>
</dbReference>
<dbReference type="PANTHER" id="PTHR11733">
    <property type="entry name" value="ZINC METALLOPROTEASE FAMILY M13 NEPRILYSIN-RELATED"/>
    <property type="match status" value="1"/>
</dbReference>
<dbReference type="OrthoDB" id="6475849at2759"/>
<dbReference type="InterPro" id="IPR024079">
    <property type="entry name" value="MetalloPept_cat_dom_sf"/>
</dbReference>
<evidence type="ECO:0000256" key="5">
    <source>
        <dbReference type="ARBA" id="ARBA00022723"/>
    </source>
</evidence>
<dbReference type="GO" id="GO:0005886">
    <property type="term" value="C:plasma membrane"/>
    <property type="evidence" value="ECO:0007669"/>
    <property type="project" value="UniProtKB-SubCell"/>
</dbReference>
<evidence type="ECO:0000256" key="7">
    <source>
        <dbReference type="ARBA" id="ARBA00022833"/>
    </source>
</evidence>
<dbReference type="Gene3D" id="1.10.1380.10">
    <property type="entry name" value="Neutral endopeptidase , domain2"/>
    <property type="match status" value="1"/>
</dbReference>
<name>A0A8J2HBZ1_COTCN</name>
<comment type="similarity">
    <text evidence="3">Belongs to the peptidase M13 family.</text>
</comment>
<accession>A0A8J2HBZ1</accession>
<evidence type="ECO:0000256" key="9">
    <source>
        <dbReference type="SAM" id="SignalP"/>
    </source>
</evidence>
<dbReference type="PROSITE" id="PS51885">
    <property type="entry name" value="NEPRILYSIN"/>
    <property type="match status" value="1"/>
</dbReference>
<protein>
    <submittedName>
        <fullName evidence="12">Similar to Nep2: Neprilysin-2 (Drosophila melanogaster)</fullName>
    </submittedName>
</protein>
<keyword evidence="5" id="KW-0479">Metal-binding</keyword>
<keyword evidence="6" id="KW-0378">Hydrolase</keyword>
<keyword evidence="4" id="KW-0645">Protease</keyword>
<dbReference type="GO" id="GO:0046872">
    <property type="term" value="F:metal ion binding"/>
    <property type="evidence" value="ECO:0007669"/>
    <property type="project" value="UniProtKB-KW"/>
</dbReference>
<dbReference type="Proteomes" id="UP000786811">
    <property type="component" value="Unassembled WGS sequence"/>
</dbReference>
<evidence type="ECO:0000256" key="1">
    <source>
        <dbReference type="ARBA" id="ARBA00001947"/>
    </source>
</evidence>
<feature type="chain" id="PRO_5035243042" evidence="9">
    <location>
        <begin position="25"/>
        <end position="731"/>
    </location>
</feature>
<sequence>MASRHGDYFFKVTILFILFSVTLTNDLRGNYSEPGSSECTTQECSIVRLKSSLNLVERMNSSADPCDNFYKYACGNFELPNKSFGSLIERSHSEYGRLRAKMPEKINKMIMATLNTSKNFKPQKLIKNLYSSCINPEGKDHNSSDDIQFLRQQLMELGDWPVLKGKDWDESNFHWLKIVNSSHRMNNFYEAFLKFGVTYYKNNTHAFFFEAPSFEFSYHESTDQIRMKIDAYYNYMVRISELLGAEQQLSRKDLWDSVRFEFKLFDNIYNLTSDSSISNTTITNEMSVADIIDRWPSVDWTEFFNTTTQPFVEINNATMIILKDSFVYIENLIRILSNTPKRIQANYGLWKMTEKMVPYIKNSTIKISFRHNEMIQNRVHPTENYQCSRLVQDLLPTSIDALYVREYLDERVKPVVTKMLTEIKSKLIAILGSVGWFDEETRRNAIEKVEAIKNIVAYPDGLMDDEKIEEYYADLANLEASSFLENVVRLEKFRWKDQIEVVKLPYNVYYRTYMNYTITRIIDVNAYYLQWMNSLEIPAAELQGIFFDINRPSYINYGSMGTIIGHEIAHALSYNSRKNDKIGYLNDWWTNETDKKYRDKAQCFVNQYSNYTIEGLDQKMNGTRTLDENFAENIGVRIAYLAYQDWAKRNGPEPSLPEMSSYTSNQLFWLSYASSWCTSLLPTEIKAESEDIHPPSSSRIVGSLSNIPEFARDFNCPLGSNMNPKNKCVLF</sequence>
<evidence type="ECO:0000256" key="2">
    <source>
        <dbReference type="ARBA" id="ARBA00004401"/>
    </source>
</evidence>
<comment type="caution">
    <text evidence="12">The sequence shown here is derived from an EMBL/GenBank/DDBJ whole genome shotgun (WGS) entry which is preliminary data.</text>
</comment>
<dbReference type="InterPro" id="IPR018497">
    <property type="entry name" value="Peptidase_M13_C"/>
</dbReference>
<keyword evidence="9" id="KW-0732">Signal</keyword>
<proteinExistence type="inferred from homology"/>
<reference evidence="12" key="1">
    <citation type="submission" date="2021-04" db="EMBL/GenBank/DDBJ databases">
        <authorList>
            <person name="Chebbi M.A.C M."/>
        </authorList>
    </citation>
    <scope>NUCLEOTIDE SEQUENCE</scope>
</reference>
<dbReference type="EMBL" id="CAJNRD030001120">
    <property type="protein sequence ID" value="CAG5093469.1"/>
    <property type="molecule type" value="Genomic_DNA"/>
</dbReference>
<dbReference type="CDD" id="cd08662">
    <property type="entry name" value="M13"/>
    <property type="match status" value="1"/>
</dbReference>
<feature type="signal peptide" evidence="9">
    <location>
        <begin position="1"/>
        <end position="24"/>
    </location>
</feature>
<dbReference type="InterPro" id="IPR008753">
    <property type="entry name" value="Peptidase_M13_N"/>
</dbReference>
<evidence type="ECO:0000256" key="4">
    <source>
        <dbReference type="ARBA" id="ARBA00022670"/>
    </source>
</evidence>
<comment type="cofactor">
    <cofactor evidence="1">
        <name>Zn(2+)</name>
        <dbReference type="ChEBI" id="CHEBI:29105"/>
    </cofactor>
</comment>
<dbReference type="InterPro" id="IPR000718">
    <property type="entry name" value="Peptidase_M13"/>
</dbReference>
<keyword evidence="8" id="KW-0482">Metalloprotease</keyword>
<dbReference type="AlphaFoldDB" id="A0A8J2HBZ1"/>
<evidence type="ECO:0000256" key="8">
    <source>
        <dbReference type="ARBA" id="ARBA00023049"/>
    </source>
</evidence>